<comment type="caution">
    <text evidence="3">The sequence shown here is derived from an EMBL/GenBank/DDBJ whole genome shotgun (WGS) entry which is preliminary data.</text>
</comment>
<gene>
    <name evidence="3" type="primary">PUX1_7</name>
    <name evidence="3" type="ORF">CASFOL_035381</name>
</gene>
<evidence type="ECO:0000256" key="1">
    <source>
        <dbReference type="ARBA" id="ARBA00022786"/>
    </source>
</evidence>
<dbReference type="PROSITE" id="PS50033">
    <property type="entry name" value="UBX"/>
    <property type="match status" value="1"/>
</dbReference>
<dbReference type="InterPro" id="IPR029071">
    <property type="entry name" value="Ubiquitin-like_domsf"/>
</dbReference>
<organism evidence="3 4">
    <name type="scientific">Castilleja foliolosa</name>
    <dbReference type="NCBI Taxonomy" id="1961234"/>
    <lineage>
        <taxon>Eukaryota</taxon>
        <taxon>Viridiplantae</taxon>
        <taxon>Streptophyta</taxon>
        <taxon>Embryophyta</taxon>
        <taxon>Tracheophyta</taxon>
        <taxon>Spermatophyta</taxon>
        <taxon>Magnoliopsida</taxon>
        <taxon>eudicotyledons</taxon>
        <taxon>Gunneridae</taxon>
        <taxon>Pentapetalae</taxon>
        <taxon>asterids</taxon>
        <taxon>lamiids</taxon>
        <taxon>Lamiales</taxon>
        <taxon>Orobanchaceae</taxon>
        <taxon>Pedicularideae</taxon>
        <taxon>Castillejinae</taxon>
        <taxon>Castilleja</taxon>
    </lineage>
</organism>
<accession>A0ABD3BTP5</accession>
<name>A0ABD3BTP5_9LAMI</name>
<dbReference type="Proteomes" id="UP001632038">
    <property type="component" value="Unassembled WGS sequence"/>
</dbReference>
<dbReference type="PANTHER" id="PTHR47557">
    <property type="entry name" value="PLANT UBX DOMAIN-CONTAINING PROTEIN 1"/>
    <property type="match status" value="1"/>
</dbReference>
<dbReference type="InterPro" id="IPR001012">
    <property type="entry name" value="UBX_dom"/>
</dbReference>
<dbReference type="InterPro" id="IPR044232">
    <property type="entry name" value="PUX1"/>
</dbReference>
<dbReference type="SUPFAM" id="SSF54236">
    <property type="entry name" value="Ubiquitin-like"/>
    <property type="match status" value="1"/>
</dbReference>
<evidence type="ECO:0000259" key="2">
    <source>
        <dbReference type="PROSITE" id="PS50033"/>
    </source>
</evidence>
<keyword evidence="1" id="KW-0833">Ubl conjugation pathway</keyword>
<evidence type="ECO:0000313" key="3">
    <source>
        <dbReference type="EMBL" id="KAL3620469.1"/>
    </source>
</evidence>
<proteinExistence type="predicted"/>
<feature type="domain" description="UBX" evidence="2">
    <location>
        <begin position="52"/>
        <end position="114"/>
    </location>
</feature>
<reference evidence="4" key="1">
    <citation type="journal article" date="2024" name="IScience">
        <title>Strigolactones Initiate the Formation of Haustorium-like Structures in Castilleja.</title>
        <authorList>
            <person name="Buerger M."/>
            <person name="Peterson D."/>
            <person name="Chory J."/>
        </authorList>
    </citation>
    <scope>NUCLEOTIDE SEQUENCE [LARGE SCALE GENOMIC DNA]</scope>
</reference>
<dbReference type="EMBL" id="JAVIJP010000066">
    <property type="protein sequence ID" value="KAL3620469.1"/>
    <property type="molecule type" value="Genomic_DNA"/>
</dbReference>
<evidence type="ECO:0000313" key="4">
    <source>
        <dbReference type="Proteomes" id="UP001632038"/>
    </source>
</evidence>
<protein>
    <submittedName>
        <fullName evidence="3">Plant UBX domain-containing protein 1</fullName>
    </submittedName>
</protein>
<keyword evidence="4" id="KW-1185">Reference proteome</keyword>
<sequence>MEGNFKNRLWPERERERASLVENYGRPFQVFESSYSDDYSWILATKEEEKIRADARAVIRVRFPDNHTLEVIFHPLKTIQILVNLLNKVIARPKVPFHLFTTPPNKPKKQLKDLYCVGLVHGCIVYFASDMPKGDGDAPFAGFLKEDVTSLKLLNYPSPFPNPHTI</sequence>
<dbReference type="AlphaFoldDB" id="A0ABD3BTP5"/>
<dbReference type="PANTHER" id="PTHR47557:SF3">
    <property type="entry name" value="PLANT UBX DOMAIN-CONTAINING PROTEIN 1-RELATED"/>
    <property type="match status" value="1"/>
</dbReference>
<dbReference type="Gene3D" id="3.10.20.90">
    <property type="entry name" value="Phosphatidylinositol 3-kinase Catalytic Subunit, Chain A, domain 1"/>
    <property type="match status" value="1"/>
</dbReference>